<dbReference type="RefSeq" id="WP_148813473.1">
    <property type="nucleotide sequence ID" value="NZ_CP043046.1"/>
</dbReference>
<keyword evidence="6" id="KW-0653">Protein transport</keyword>
<feature type="compositionally biased region" description="Basic and acidic residues" evidence="9">
    <location>
        <begin position="66"/>
        <end position="82"/>
    </location>
</feature>
<evidence type="ECO:0000313" key="12">
    <source>
        <dbReference type="Proteomes" id="UP000325161"/>
    </source>
</evidence>
<dbReference type="GO" id="GO:0046819">
    <property type="term" value="P:protein secretion by the type V secretion system"/>
    <property type="evidence" value="ECO:0007669"/>
    <property type="project" value="TreeGrafter"/>
</dbReference>
<dbReference type="Gene3D" id="3.10.20.310">
    <property type="entry name" value="membrane protein fhac"/>
    <property type="match status" value="1"/>
</dbReference>
<dbReference type="InterPro" id="IPR035251">
    <property type="entry name" value="ShlB_POTRA"/>
</dbReference>
<keyword evidence="8" id="KW-0998">Cell outer membrane</keyword>
<dbReference type="AlphaFoldDB" id="A0A5C0ASR2"/>
<organism evidence="11 12">
    <name type="scientific">Pigmentiphaga aceris</name>
    <dbReference type="NCBI Taxonomy" id="1940612"/>
    <lineage>
        <taxon>Bacteria</taxon>
        <taxon>Pseudomonadati</taxon>
        <taxon>Pseudomonadota</taxon>
        <taxon>Betaproteobacteria</taxon>
        <taxon>Burkholderiales</taxon>
        <taxon>Alcaligenaceae</taxon>
        <taxon>Pigmentiphaga</taxon>
    </lineage>
</organism>
<keyword evidence="12" id="KW-1185">Reference proteome</keyword>
<dbReference type="GO" id="GO:0009279">
    <property type="term" value="C:cell outer membrane"/>
    <property type="evidence" value="ECO:0007669"/>
    <property type="project" value="UniProtKB-SubCell"/>
</dbReference>
<keyword evidence="5" id="KW-0812">Transmembrane</keyword>
<keyword evidence="3" id="KW-0813">Transport</keyword>
<dbReference type="InterPro" id="IPR027282">
    <property type="entry name" value="TPS"/>
</dbReference>
<dbReference type="Proteomes" id="UP000325161">
    <property type="component" value="Chromosome"/>
</dbReference>
<dbReference type="Gene3D" id="2.40.160.50">
    <property type="entry name" value="membrane protein fhac: a member of the omp85/tpsb transporter family"/>
    <property type="match status" value="1"/>
</dbReference>
<dbReference type="EMBL" id="CP043046">
    <property type="protein sequence ID" value="QEI05319.1"/>
    <property type="molecule type" value="Genomic_DNA"/>
</dbReference>
<keyword evidence="4" id="KW-1134">Transmembrane beta strand</keyword>
<evidence type="ECO:0000256" key="8">
    <source>
        <dbReference type="ARBA" id="ARBA00023237"/>
    </source>
</evidence>
<protein>
    <submittedName>
        <fullName evidence="11">ShlB/FhaC/HecB family hemolysin secretion/activation protein</fullName>
    </submittedName>
</protein>
<evidence type="ECO:0000313" key="11">
    <source>
        <dbReference type="EMBL" id="QEI05319.1"/>
    </source>
</evidence>
<dbReference type="PROSITE" id="PS51779">
    <property type="entry name" value="POTRA"/>
    <property type="match status" value="1"/>
</dbReference>
<accession>A0A5C0ASR2</accession>
<proteinExistence type="inferred from homology"/>
<name>A0A5C0ASR2_9BURK</name>
<dbReference type="PANTHER" id="PTHR34597:SF3">
    <property type="entry name" value="OUTER MEMBRANE TRANSPORTER CDIB"/>
    <property type="match status" value="1"/>
</dbReference>
<evidence type="ECO:0000259" key="10">
    <source>
        <dbReference type="PROSITE" id="PS51779"/>
    </source>
</evidence>
<evidence type="ECO:0000256" key="9">
    <source>
        <dbReference type="SAM" id="MobiDB-lite"/>
    </source>
</evidence>
<evidence type="ECO:0000256" key="3">
    <source>
        <dbReference type="ARBA" id="ARBA00022448"/>
    </source>
</evidence>
<sequence>MRRSPMLSNRGGDTAALFFTPTRTSSQKLGWLVTGLLGLASAQFASGAFAQGIPPAIQQIERIQQEQQERTQRQFDLDRESARPPSNLQPVAPAQPQRQRPPSVCRDIAEISLEGALSISPGTQRELTSPYAGQCLDAGKIELLMGTVTAWYINEGMIAARVYLGPQDLSTGRLTLTVEEGKLEKIRVDDKDSDSISTRTAFPGMLGQPLNLRDVEQGLDQINRLLSNDARMSIEPGSEAGASVLVIANEPKKRWRVNLSADNTGSASTGPLQGSVGLSFDNLLGLNDSISFTDRRTLDRKSNTRDSVSDSLSYVIPYGYNTFSVGFSKSSYKTMFSLPGGTRLTSDGDSTTAFVRADRVVFRNRDHLLTLSGTLTHKDSKNYLEKQYLDVSSRQLTVGDLDLSLRSAAFGGVAFLGAGWSQGLNAFGALDDASGLPDTAPRAQFGKARVSASWMRSFPIAPGHSIDLSTSFSGQYSRDVLYGSEQLLLGSVYTVRGFSRYSLSNDNGYFIRNDIGLRNAFSLGGYSGDWRVYAGLDGGYVRGHRGDGDSGSLAGAALGVSVKLGSAMLDTYVMNAVHRPSWMPKEGARVQASLSFSF</sequence>
<dbReference type="OrthoDB" id="290122at2"/>
<evidence type="ECO:0000256" key="5">
    <source>
        <dbReference type="ARBA" id="ARBA00022692"/>
    </source>
</evidence>
<evidence type="ECO:0000256" key="4">
    <source>
        <dbReference type="ARBA" id="ARBA00022452"/>
    </source>
</evidence>
<dbReference type="GO" id="GO:0098046">
    <property type="term" value="C:type V protein secretion system complex"/>
    <property type="evidence" value="ECO:0007669"/>
    <property type="project" value="TreeGrafter"/>
</dbReference>
<dbReference type="GO" id="GO:0008320">
    <property type="term" value="F:protein transmembrane transporter activity"/>
    <property type="evidence" value="ECO:0007669"/>
    <property type="project" value="TreeGrafter"/>
</dbReference>
<feature type="compositionally biased region" description="Low complexity" evidence="9">
    <location>
        <begin position="89"/>
        <end position="102"/>
    </location>
</feature>
<keyword evidence="7" id="KW-0472">Membrane</keyword>
<evidence type="ECO:0000256" key="6">
    <source>
        <dbReference type="ARBA" id="ARBA00022927"/>
    </source>
</evidence>
<dbReference type="KEGG" id="pacr:FXN63_05285"/>
<dbReference type="PANTHER" id="PTHR34597">
    <property type="entry name" value="SLR1661 PROTEIN"/>
    <property type="match status" value="1"/>
</dbReference>
<evidence type="ECO:0000256" key="7">
    <source>
        <dbReference type="ARBA" id="ARBA00023136"/>
    </source>
</evidence>
<dbReference type="PIRSF" id="PIRSF029745">
    <property type="entry name" value="FhaC"/>
    <property type="match status" value="1"/>
</dbReference>
<evidence type="ECO:0000256" key="1">
    <source>
        <dbReference type="ARBA" id="ARBA00004442"/>
    </source>
</evidence>
<gene>
    <name evidence="11" type="ORF">FXN63_05285</name>
</gene>
<evidence type="ECO:0000256" key="2">
    <source>
        <dbReference type="ARBA" id="ARBA00009055"/>
    </source>
</evidence>
<comment type="subcellular location">
    <subcellularLocation>
        <location evidence="1">Cell outer membrane</location>
    </subcellularLocation>
</comment>
<dbReference type="Pfam" id="PF17287">
    <property type="entry name" value="POTRA_3"/>
    <property type="match status" value="1"/>
</dbReference>
<reference evidence="11 12" key="1">
    <citation type="submission" date="2019-08" db="EMBL/GenBank/DDBJ databases">
        <title>Amphibian skin-associated Pigmentiphaga: genome sequence and occurrence across geography and hosts.</title>
        <authorList>
            <person name="Bletz M.C."/>
            <person name="Bunk B."/>
            <person name="Sproeer C."/>
            <person name="Biwer P."/>
            <person name="Reiter S."/>
            <person name="Rabemananjara F.C.E."/>
            <person name="Schulz S."/>
            <person name="Overmann J."/>
            <person name="Vences M."/>
        </authorList>
    </citation>
    <scope>NUCLEOTIDE SEQUENCE [LARGE SCALE GENOMIC DNA]</scope>
    <source>
        <strain evidence="11 12">Mada1488</strain>
    </source>
</reference>
<dbReference type="InterPro" id="IPR005565">
    <property type="entry name" value="Hemolysn_activator_HlyB_C"/>
</dbReference>
<feature type="region of interest" description="Disordered" evidence="9">
    <location>
        <begin position="66"/>
        <end position="103"/>
    </location>
</feature>
<dbReference type="InterPro" id="IPR034746">
    <property type="entry name" value="POTRA"/>
</dbReference>
<comment type="similarity">
    <text evidence="2">Belongs to the TPS (TC 1.B.20) family.</text>
</comment>
<dbReference type="Pfam" id="PF03865">
    <property type="entry name" value="ShlB"/>
    <property type="match status" value="1"/>
</dbReference>
<dbReference type="InterPro" id="IPR013686">
    <property type="entry name" value="Polypept-transport_assoc_ShlB"/>
</dbReference>
<dbReference type="Pfam" id="PF08479">
    <property type="entry name" value="POTRA_2"/>
    <property type="match status" value="1"/>
</dbReference>
<dbReference type="InterPro" id="IPR051544">
    <property type="entry name" value="TPS_OM_transporter"/>
</dbReference>
<feature type="domain" description="POTRA" evidence="10">
    <location>
        <begin position="106"/>
        <end position="181"/>
    </location>
</feature>